<proteinExistence type="predicted"/>
<name>A0ABW8LJK4_9ACTN</name>
<protein>
    <submittedName>
        <fullName evidence="2">Uncharacterized protein</fullName>
    </submittedName>
</protein>
<sequence length="89" mass="10063">MDRSLLDALASKFTEDGLTEQEEVFQKLHDLGKSPIEAIYVASRVLGLSLPEAKTALYQSTSWQDQHENWRGIQASLSDGQDNDHHHRT</sequence>
<reference evidence="2 3" key="1">
    <citation type="submission" date="2024-11" db="EMBL/GenBank/DDBJ databases">
        <title>The Natural Products Discovery Center: Release of the First 8490 Sequenced Strains for Exploring Actinobacteria Biosynthetic Diversity.</title>
        <authorList>
            <person name="Kalkreuter E."/>
            <person name="Kautsar S.A."/>
            <person name="Yang D."/>
            <person name="Bader C.D."/>
            <person name="Teijaro C.N."/>
            <person name="Fluegel L."/>
            <person name="Davis C.M."/>
            <person name="Simpson J.R."/>
            <person name="Lauterbach L."/>
            <person name="Steele A.D."/>
            <person name="Gui C."/>
            <person name="Meng S."/>
            <person name="Li G."/>
            <person name="Viehrig K."/>
            <person name="Ye F."/>
            <person name="Su P."/>
            <person name="Kiefer A.F."/>
            <person name="Nichols A."/>
            <person name="Cepeda A.J."/>
            <person name="Yan W."/>
            <person name="Fan B."/>
            <person name="Jiang Y."/>
            <person name="Adhikari A."/>
            <person name="Zheng C.-J."/>
            <person name="Schuster L."/>
            <person name="Cowan T.M."/>
            <person name="Smanski M.J."/>
            <person name="Chevrette M.G."/>
            <person name="De Carvalho L.P.S."/>
            <person name="Shen B."/>
        </authorList>
    </citation>
    <scope>NUCLEOTIDE SEQUENCE [LARGE SCALE GENOMIC DNA]</scope>
    <source>
        <strain evidence="2 3">NPDC020863</strain>
    </source>
</reference>
<comment type="caution">
    <text evidence="2">The sequence shown here is derived from an EMBL/GenBank/DDBJ whole genome shotgun (WGS) entry which is preliminary data.</text>
</comment>
<keyword evidence="3" id="KW-1185">Reference proteome</keyword>
<dbReference type="RefSeq" id="WP_404745918.1">
    <property type="nucleotide sequence ID" value="NZ_JBJDQH010000003.1"/>
</dbReference>
<evidence type="ECO:0000313" key="2">
    <source>
        <dbReference type="EMBL" id="MFK4264895.1"/>
    </source>
</evidence>
<dbReference type="EMBL" id="JBJDQH010000003">
    <property type="protein sequence ID" value="MFK4264895.1"/>
    <property type="molecule type" value="Genomic_DNA"/>
</dbReference>
<evidence type="ECO:0000313" key="3">
    <source>
        <dbReference type="Proteomes" id="UP001620295"/>
    </source>
</evidence>
<gene>
    <name evidence="2" type="ORF">ACI2L5_08120</name>
</gene>
<feature type="region of interest" description="Disordered" evidence="1">
    <location>
        <begin position="69"/>
        <end position="89"/>
    </location>
</feature>
<evidence type="ECO:0000256" key="1">
    <source>
        <dbReference type="SAM" id="MobiDB-lite"/>
    </source>
</evidence>
<dbReference type="Proteomes" id="UP001620295">
    <property type="component" value="Unassembled WGS sequence"/>
</dbReference>
<organism evidence="2 3">
    <name type="scientific">Streptomyces milbemycinicus</name>
    <dbReference type="NCBI Taxonomy" id="476552"/>
    <lineage>
        <taxon>Bacteria</taxon>
        <taxon>Bacillati</taxon>
        <taxon>Actinomycetota</taxon>
        <taxon>Actinomycetes</taxon>
        <taxon>Kitasatosporales</taxon>
        <taxon>Streptomycetaceae</taxon>
        <taxon>Streptomyces</taxon>
    </lineage>
</organism>
<accession>A0ABW8LJK4</accession>